<reference evidence="1 2" key="1">
    <citation type="journal article" date="2011" name="Genome Biol.">
        <title>Comparative genome sequence analysis underscores mycoparasitism as the ancestral life style of Trichoderma.</title>
        <authorList>
            <person name="Kubicek C.P."/>
            <person name="Herrera-Estrella A."/>
            <person name="Seidl-Seiboth V."/>
            <person name="Martinez D.A."/>
            <person name="Druzhinina I.S."/>
            <person name="Thon M."/>
            <person name="Zeilinger S."/>
            <person name="Casas-Flores S."/>
            <person name="Horwitz B.A."/>
            <person name="Mukherjee P.K."/>
            <person name="Mukherjee M."/>
            <person name="Kredics L."/>
            <person name="Alcaraz L.D."/>
            <person name="Aerts A."/>
            <person name="Antal Z."/>
            <person name="Atanasova L."/>
            <person name="Cervantes-Badillo M.G."/>
            <person name="Challacombe J."/>
            <person name="Chertkov O."/>
            <person name="McCluskey K."/>
            <person name="Coulpier F."/>
            <person name="Deshpande N."/>
            <person name="von Doehren H."/>
            <person name="Ebbole D.J."/>
            <person name="Esquivel-Naranjo E.U."/>
            <person name="Fekete E."/>
            <person name="Flipphi M."/>
            <person name="Glaser F."/>
            <person name="Gomez-Rodriguez E.Y."/>
            <person name="Gruber S."/>
            <person name="Han C."/>
            <person name="Henrissat B."/>
            <person name="Hermosa R."/>
            <person name="Hernandez-Onate M."/>
            <person name="Karaffa L."/>
            <person name="Kosti I."/>
            <person name="Le Crom S."/>
            <person name="Lindquist E."/>
            <person name="Lucas S."/>
            <person name="Luebeck M."/>
            <person name="Luebeck P.S."/>
            <person name="Margeot A."/>
            <person name="Metz B."/>
            <person name="Misra M."/>
            <person name="Nevalainen H."/>
            <person name="Omann M."/>
            <person name="Packer N."/>
            <person name="Perrone G."/>
            <person name="Uresti-Rivera E.E."/>
            <person name="Salamov A."/>
            <person name="Schmoll M."/>
            <person name="Seiboth B."/>
            <person name="Shapiro H."/>
            <person name="Sukno S."/>
            <person name="Tamayo-Ramos J.A."/>
            <person name="Tisch D."/>
            <person name="Wiest A."/>
            <person name="Wilkinson H.H."/>
            <person name="Zhang M."/>
            <person name="Coutinho P.M."/>
            <person name="Kenerley C.M."/>
            <person name="Monte E."/>
            <person name="Baker S.E."/>
            <person name="Grigoriev I.V."/>
        </authorList>
    </citation>
    <scope>NUCLEOTIDE SEQUENCE [LARGE SCALE GENOMIC DNA]</scope>
    <source>
        <strain evidence="2">Gv29-8 / FGSC 10586</strain>
    </source>
</reference>
<evidence type="ECO:0000313" key="1">
    <source>
        <dbReference type="EMBL" id="EHK22223.1"/>
    </source>
</evidence>
<sequence>MTQQVIFQKRFAATFPTASVLQVLTKMFDTTTNICTRGRSTRVHHLRQADGTIPINAKEEGWLLQQNRHWSYVGFPRKRGFIDGERIIPDWFLYMSEFSPTIVIVPSNILIIGAPYRSFIEKLSDAQPRCSLLSVEPNDDTIVDYHIYVFWRNVQQKAEVFQD</sequence>
<proteinExistence type="predicted"/>
<evidence type="ECO:0000313" key="2">
    <source>
        <dbReference type="Proteomes" id="UP000007115"/>
    </source>
</evidence>
<name>G9MSR2_HYPVG</name>
<accession>G9MSR2</accession>
<dbReference type="GeneID" id="25791561"/>
<comment type="caution">
    <text evidence="1">The sequence shown here is derived from an EMBL/GenBank/DDBJ whole genome shotgun (WGS) entry which is preliminary data.</text>
</comment>
<keyword evidence="2" id="KW-1185">Reference proteome</keyword>
<dbReference type="RefSeq" id="XP_013956449.1">
    <property type="nucleotide sequence ID" value="XM_014100974.1"/>
</dbReference>
<dbReference type="InParanoid" id="G9MSR2"/>
<dbReference type="AlphaFoldDB" id="G9MSR2"/>
<gene>
    <name evidence="1" type="ORF">TRIVIDRAFT_221508</name>
</gene>
<dbReference type="Proteomes" id="UP000007115">
    <property type="component" value="Unassembled WGS sequence"/>
</dbReference>
<dbReference type="HOGENOM" id="CLU_1627298_0_0_1"/>
<organism evidence="1 2">
    <name type="scientific">Hypocrea virens (strain Gv29-8 / FGSC 10586)</name>
    <name type="common">Gliocladium virens</name>
    <name type="synonym">Trichoderma virens</name>
    <dbReference type="NCBI Taxonomy" id="413071"/>
    <lineage>
        <taxon>Eukaryota</taxon>
        <taxon>Fungi</taxon>
        <taxon>Dikarya</taxon>
        <taxon>Ascomycota</taxon>
        <taxon>Pezizomycotina</taxon>
        <taxon>Sordariomycetes</taxon>
        <taxon>Hypocreomycetidae</taxon>
        <taxon>Hypocreales</taxon>
        <taxon>Hypocreaceae</taxon>
        <taxon>Trichoderma</taxon>
    </lineage>
</organism>
<dbReference type="VEuPathDB" id="FungiDB:TRIVIDRAFT_221508"/>
<dbReference type="EMBL" id="ABDF02000006">
    <property type="protein sequence ID" value="EHK22223.1"/>
    <property type="molecule type" value="Genomic_DNA"/>
</dbReference>
<protein>
    <submittedName>
        <fullName evidence="1">Uncharacterized protein</fullName>
    </submittedName>
</protein>